<evidence type="ECO:0000259" key="6">
    <source>
        <dbReference type="Pfam" id="PF04542"/>
    </source>
</evidence>
<evidence type="ECO:0000256" key="4">
    <source>
        <dbReference type="ARBA" id="ARBA00023163"/>
    </source>
</evidence>
<dbReference type="Pfam" id="PF04542">
    <property type="entry name" value="Sigma70_r2"/>
    <property type="match status" value="1"/>
</dbReference>
<dbReference type="GO" id="GO:0016987">
    <property type="term" value="F:sigma factor activity"/>
    <property type="evidence" value="ECO:0007669"/>
    <property type="project" value="UniProtKB-KW"/>
</dbReference>
<dbReference type="InterPro" id="IPR014322">
    <property type="entry name" value="RNA_pol_sigma-B/F/G"/>
</dbReference>
<dbReference type="SUPFAM" id="SSF88659">
    <property type="entry name" value="Sigma3 and sigma4 domains of RNA polymerase sigma factors"/>
    <property type="match status" value="2"/>
</dbReference>
<keyword evidence="3" id="KW-0238">DNA-binding</keyword>
<dbReference type="Pfam" id="PF04539">
    <property type="entry name" value="Sigma70_r3"/>
    <property type="match status" value="1"/>
</dbReference>
<keyword evidence="2" id="KW-0731">Sigma factor</keyword>
<dbReference type="SUPFAM" id="SSF88946">
    <property type="entry name" value="Sigma2 domain of RNA polymerase sigma factors"/>
    <property type="match status" value="1"/>
</dbReference>
<dbReference type="NCBIfam" id="TIGR02937">
    <property type="entry name" value="sigma70-ECF"/>
    <property type="match status" value="1"/>
</dbReference>
<dbReference type="EMBL" id="FZPH01000023">
    <property type="protein sequence ID" value="SNT65532.1"/>
    <property type="molecule type" value="Genomic_DNA"/>
</dbReference>
<dbReference type="Proteomes" id="UP000198362">
    <property type="component" value="Unassembled WGS sequence"/>
</dbReference>
<evidence type="ECO:0000256" key="3">
    <source>
        <dbReference type="ARBA" id="ARBA00023125"/>
    </source>
</evidence>
<dbReference type="InterPro" id="IPR007630">
    <property type="entry name" value="RNA_pol_sigma70_r4"/>
</dbReference>
<evidence type="ECO:0000313" key="8">
    <source>
        <dbReference type="EMBL" id="SNT65532.1"/>
    </source>
</evidence>
<dbReference type="GO" id="GO:0006352">
    <property type="term" value="P:DNA-templated transcription initiation"/>
    <property type="evidence" value="ECO:0007669"/>
    <property type="project" value="InterPro"/>
</dbReference>
<evidence type="ECO:0000259" key="5">
    <source>
        <dbReference type="Pfam" id="PF04539"/>
    </source>
</evidence>
<evidence type="ECO:0000256" key="1">
    <source>
        <dbReference type="ARBA" id="ARBA00023015"/>
    </source>
</evidence>
<dbReference type="PANTHER" id="PTHR30385:SF4">
    <property type="entry name" value="RNA POLYMERASE SIGMA-E FACTOR"/>
    <property type="match status" value="1"/>
</dbReference>
<keyword evidence="1" id="KW-0805">Transcription regulation</keyword>
<dbReference type="GO" id="GO:0003677">
    <property type="term" value="F:DNA binding"/>
    <property type="evidence" value="ECO:0007669"/>
    <property type="project" value="UniProtKB-KW"/>
</dbReference>
<gene>
    <name evidence="8" type="ORF">SAMN05421812_12385</name>
</gene>
<name>A0A239PEU2_9ACTN</name>
<keyword evidence="4" id="KW-0804">Transcription</keyword>
<protein>
    <submittedName>
        <fullName evidence="8">RNA polymerase sigma-B factor</fullName>
    </submittedName>
</protein>
<dbReference type="Gene3D" id="1.10.10.10">
    <property type="entry name" value="Winged helix-like DNA-binding domain superfamily/Winged helix DNA-binding domain"/>
    <property type="match status" value="2"/>
</dbReference>
<proteinExistence type="predicted"/>
<organism evidence="8 9">
    <name type="scientific">Asanoa hainanensis</name>
    <dbReference type="NCBI Taxonomy" id="560556"/>
    <lineage>
        <taxon>Bacteria</taxon>
        <taxon>Bacillati</taxon>
        <taxon>Actinomycetota</taxon>
        <taxon>Actinomycetes</taxon>
        <taxon>Micromonosporales</taxon>
        <taxon>Micromonosporaceae</taxon>
        <taxon>Asanoa</taxon>
    </lineage>
</organism>
<accession>A0A239PEU2</accession>
<evidence type="ECO:0000313" key="9">
    <source>
        <dbReference type="Proteomes" id="UP000198362"/>
    </source>
</evidence>
<dbReference type="AlphaFoldDB" id="A0A239PEU2"/>
<evidence type="ECO:0000256" key="2">
    <source>
        <dbReference type="ARBA" id="ARBA00023082"/>
    </source>
</evidence>
<dbReference type="InterPro" id="IPR007624">
    <property type="entry name" value="RNA_pol_sigma70_r3"/>
</dbReference>
<dbReference type="CDD" id="cd06171">
    <property type="entry name" value="Sigma70_r4"/>
    <property type="match status" value="1"/>
</dbReference>
<dbReference type="InterPro" id="IPR014284">
    <property type="entry name" value="RNA_pol_sigma-70_dom"/>
</dbReference>
<dbReference type="InterPro" id="IPR013324">
    <property type="entry name" value="RNA_pol_sigma_r3/r4-like"/>
</dbReference>
<dbReference type="Pfam" id="PF04545">
    <property type="entry name" value="Sigma70_r4"/>
    <property type="match status" value="1"/>
</dbReference>
<dbReference type="InterPro" id="IPR013325">
    <property type="entry name" value="RNA_pol_sigma_r2"/>
</dbReference>
<feature type="domain" description="RNA polymerase sigma-70 region 4" evidence="7">
    <location>
        <begin position="184"/>
        <end position="232"/>
    </location>
</feature>
<dbReference type="InterPro" id="IPR007627">
    <property type="entry name" value="RNA_pol_sigma70_r2"/>
</dbReference>
<dbReference type="PANTHER" id="PTHR30385">
    <property type="entry name" value="SIGMA FACTOR F FLAGELLAR"/>
    <property type="match status" value="1"/>
</dbReference>
<reference evidence="8 9" key="1">
    <citation type="submission" date="2017-06" db="EMBL/GenBank/DDBJ databases">
        <authorList>
            <person name="Kim H.J."/>
            <person name="Triplett B.A."/>
        </authorList>
    </citation>
    <scope>NUCLEOTIDE SEQUENCE [LARGE SCALE GENOMIC DNA]</scope>
    <source>
        <strain evidence="8 9">CGMCC 4.5593</strain>
    </source>
</reference>
<sequence length="237" mass="26383">MAAPETTPRARDAARDQVIGLYLPLAHRLARRYHGGGEPMDDLVQVAAIGLIRAVDRFDARKGETFAAYAIPTIVGELRRHFRDRAYDVRIPRRLQEHAMRVRSAAGDLAQRLRRTPGVADLARHLGLSEDEVIEAMAVGDVRTALSIDSLNGPIPPSGTPRERVGAVDPELENVESRTMVRSLLAELPARERRIVWLRFFEERTQSAIADEVGLSQMHVSRLLSRALETMRRGAAS</sequence>
<evidence type="ECO:0000259" key="7">
    <source>
        <dbReference type="Pfam" id="PF04545"/>
    </source>
</evidence>
<dbReference type="InterPro" id="IPR036388">
    <property type="entry name" value="WH-like_DNA-bd_sf"/>
</dbReference>
<dbReference type="InterPro" id="IPR000943">
    <property type="entry name" value="RNA_pol_sigma70"/>
</dbReference>
<dbReference type="PRINTS" id="PR00046">
    <property type="entry name" value="SIGMA70FCT"/>
</dbReference>
<dbReference type="Gene3D" id="1.20.120.1810">
    <property type="match status" value="1"/>
</dbReference>
<feature type="domain" description="RNA polymerase sigma-70 region 3" evidence="5">
    <location>
        <begin position="97"/>
        <end position="149"/>
    </location>
</feature>
<feature type="domain" description="RNA polymerase sigma-70 region 2" evidence="6">
    <location>
        <begin position="21"/>
        <end position="86"/>
    </location>
</feature>
<dbReference type="NCBIfam" id="TIGR02980">
    <property type="entry name" value="SigBFG"/>
    <property type="match status" value="1"/>
</dbReference>
<keyword evidence="9" id="KW-1185">Reference proteome</keyword>